<evidence type="ECO:0000256" key="1">
    <source>
        <dbReference type="SAM" id="MobiDB-lite"/>
    </source>
</evidence>
<name>A0A956NAG5_UNCEI</name>
<evidence type="ECO:0000313" key="3">
    <source>
        <dbReference type="Proteomes" id="UP000739538"/>
    </source>
</evidence>
<accession>A0A956NAG5</accession>
<gene>
    <name evidence="2" type="ORF">KDA27_06470</name>
</gene>
<dbReference type="AlphaFoldDB" id="A0A956NAG5"/>
<sequence>MSLRWLLGSNPGQAKPRRGERGRSFSVASIASVALAVSSLGGLEVGTASAGSLFGAEGLGLPRSGYDLAARGAGSTSIGLIDPFQSSVLNPGALGWTNRPQLYSGLFTESTWITTSATSSSDRVGGTRLAGVRAAVPISRLRFAAGFSDVTDARYSLDVLENDGQPDEYVRHAEGTGGLSELYGEVAVPIGTVASVGFRYAALGGTLREVREDLFTNSEFTVSESVLRTRLERGRTFTFGAQARPHASVGVGAYFGWGDDAALKSIYRSGSGLTSEERLKFELPPTFGFGASVQVSPRWVVAFDLSETRWSESKTTLGRNAGNTSLDNLTDDRHFGVGLRRLGSPEPSNRVSSRTIWRAGFRWDELGLPDRGDPIQEWALTGGVGLPIQLDRGYIDLLLEFGQRGDDATVGLRETFARLGVGATFQELRRAF</sequence>
<reference evidence="2" key="1">
    <citation type="submission" date="2020-04" db="EMBL/GenBank/DDBJ databases">
        <authorList>
            <person name="Zhang T."/>
        </authorList>
    </citation>
    <scope>NUCLEOTIDE SEQUENCE</scope>
    <source>
        <strain evidence="2">HKST-UBA02</strain>
    </source>
</reference>
<proteinExistence type="predicted"/>
<protein>
    <submittedName>
        <fullName evidence="2">Uncharacterized protein</fullName>
    </submittedName>
</protein>
<dbReference type="Proteomes" id="UP000739538">
    <property type="component" value="Unassembled WGS sequence"/>
</dbReference>
<reference evidence="2" key="2">
    <citation type="journal article" date="2021" name="Microbiome">
        <title>Successional dynamics and alternative stable states in a saline activated sludge microbial community over 9 years.</title>
        <authorList>
            <person name="Wang Y."/>
            <person name="Ye J."/>
            <person name="Ju F."/>
            <person name="Liu L."/>
            <person name="Boyd J.A."/>
            <person name="Deng Y."/>
            <person name="Parks D.H."/>
            <person name="Jiang X."/>
            <person name="Yin X."/>
            <person name="Woodcroft B.J."/>
            <person name="Tyson G.W."/>
            <person name="Hugenholtz P."/>
            <person name="Polz M.F."/>
            <person name="Zhang T."/>
        </authorList>
    </citation>
    <scope>NUCLEOTIDE SEQUENCE</scope>
    <source>
        <strain evidence="2">HKST-UBA02</strain>
    </source>
</reference>
<organism evidence="2 3">
    <name type="scientific">Eiseniibacteriota bacterium</name>
    <dbReference type="NCBI Taxonomy" id="2212470"/>
    <lineage>
        <taxon>Bacteria</taxon>
        <taxon>Candidatus Eiseniibacteriota</taxon>
    </lineage>
</organism>
<evidence type="ECO:0000313" key="2">
    <source>
        <dbReference type="EMBL" id="MCA9755426.1"/>
    </source>
</evidence>
<comment type="caution">
    <text evidence="2">The sequence shown here is derived from an EMBL/GenBank/DDBJ whole genome shotgun (WGS) entry which is preliminary data.</text>
</comment>
<dbReference type="SUPFAM" id="SSF56935">
    <property type="entry name" value="Porins"/>
    <property type="match status" value="1"/>
</dbReference>
<dbReference type="Gene3D" id="2.40.160.60">
    <property type="entry name" value="Outer membrane protein transport protein (OMPP1/FadL/TodX)"/>
    <property type="match status" value="1"/>
</dbReference>
<feature type="region of interest" description="Disordered" evidence="1">
    <location>
        <begin position="1"/>
        <end position="21"/>
    </location>
</feature>
<dbReference type="EMBL" id="JAGQHS010000022">
    <property type="protein sequence ID" value="MCA9755426.1"/>
    <property type="molecule type" value="Genomic_DNA"/>
</dbReference>